<evidence type="ECO:0000313" key="1">
    <source>
        <dbReference type="EMBL" id="KAB2334149.1"/>
    </source>
</evidence>
<sequence>MTDQTPEQKPLTVHDETVPAFGYELIREVLLKDLLGKEAPGILYWAGKRLARKYPLASIDEMISFFSSAGWGNLMLLNESKNELDLELSSAIISARCKNDEDCAFQLEAGFIAEQIEQQKGYICEAFEHPKKRKGKVLFTVKWDKKDTI</sequence>
<dbReference type="Pfam" id="PF10702">
    <property type="entry name" value="DUF2507"/>
    <property type="match status" value="1"/>
</dbReference>
<dbReference type="RefSeq" id="WP_151573481.1">
    <property type="nucleotide sequence ID" value="NZ_WBOT01000002.1"/>
</dbReference>
<comment type="caution">
    <text evidence="1">The sequence shown here is derived from an EMBL/GenBank/DDBJ whole genome shotgun (WGS) entry which is preliminary data.</text>
</comment>
<accession>A0A7V7UWP7</accession>
<evidence type="ECO:0000313" key="2">
    <source>
        <dbReference type="Proteomes" id="UP000441354"/>
    </source>
</evidence>
<dbReference type="InterPro" id="IPR024096">
    <property type="entry name" value="NO_sig/Golgi_transp_ligand-bd"/>
</dbReference>
<proteinExistence type="predicted"/>
<keyword evidence="2" id="KW-1185">Reference proteome</keyword>
<dbReference type="PANTHER" id="PTHR35090">
    <property type="entry name" value="DNA-DIRECTED RNA POLYMERASE SUBUNIT I"/>
    <property type="match status" value="1"/>
</dbReference>
<dbReference type="OrthoDB" id="2965348at2"/>
<protein>
    <submittedName>
        <fullName evidence="1">DUF2507 domain-containing protein</fullName>
    </submittedName>
</protein>
<dbReference type="PANTHER" id="PTHR35090:SF1">
    <property type="entry name" value="SLR0144 PROTEIN"/>
    <property type="match status" value="1"/>
</dbReference>
<dbReference type="Proteomes" id="UP000441354">
    <property type="component" value="Unassembled WGS sequence"/>
</dbReference>
<dbReference type="SUPFAM" id="SSF111126">
    <property type="entry name" value="Ligand-binding domain in the NO signalling and Golgi transport"/>
    <property type="match status" value="1"/>
</dbReference>
<name>A0A7V7UWP7_9BACI</name>
<gene>
    <name evidence="1" type="ORF">F7732_08740</name>
</gene>
<organism evidence="1 2">
    <name type="scientific">Bacillus mesophilum</name>
    <dbReference type="NCBI Taxonomy" id="1071718"/>
    <lineage>
        <taxon>Bacteria</taxon>
        <taxon>Bacillati</taxon>
        <taxon>Bacillota</taxon>
        <taxon>Bacilli</taxon>
        <taxon>Bacillales</taxon>
        <taxon>Bacillaceae</taxon>
        <taxon>Bacillus</taxon>
    </lineage>
</organism>
<reference evidence="1 2" key="1">
    <citation type="journal article" date="2014" name="Arch. Microbiol.">
        <title>Bacillus mesophilum sp. nov., strain IITR-54T, a novel 4-chlorobiphenyl dechlorinating bacterium.</title>
        <authorList>
            <person name="Manickam N."/>
            <person name="Singh N.K."/>
            <person name="Bajaj A."/>
            <person name="Kumar R.M."/>
            <person name="Kaur G."/>
            <person name="Kaur N."/>
            <person name="Bala M."/>
            <person name="Kumar A."/>
            <person name="Mayilraj S."/>
        </authorList>
    </citation>
    <scope>NUCLEOTIDE SEQUENCE [LARGE SCALE GENOMIC DNA]</scope>
    <source>
        <strain evidence="1 2">IITR-54</strain>
    </source>
</reference>
<dbReference type="Gene3D" id="3.30.1380.20">
    <property type="entry name" value="Trafficking protein particle complex subunit 3"/>
    <property type="match status" value="1"/>
</dbReference>
<dbReference type="InterPro" id="IPR019642">
    <property type="entry name" value="DUF2507"/>
</dbReference>
<dbReference type="AlphaFoldDB" id="A0A7V7UWP7"/>
<dbReference type="EMBL" id="WBOT01000002">
    <property type="protein sequence ID" value="KAB2334149.1"/>
    <property type="molecule type" value="Genomic_DNA"/>
</dbReference>